<sequence>MLHSCYYGFVLLASNCTLSRASNAQRMIPIIHPLNRLGMFLGNPNSHPPQSPPSCTIPPPNPKLNTKRVSSSPISSEYCTDVSFRMLSRRGGTRLRRG</sequence>
<gene>
    <name evidence="1" type="ORF">GYMLUDRAFT_781095</name>
</gene>
<reference evidence="1 2" key="1">
    <citation type="submission" date="2014-04" db="EMBL/GenBank/DDBJ databases">
        <title>Evolutionary Origins and Diversification of the Mycorrhizal Mutualists.</title>
        <authorList>
            <consortium name="DOE Joint Genome Institute"/>
            <consortium name="Mycorrhizal Genomics Consortium"/>
            <person name="Kohler A."/>
            <person name="Kuo A."/>
            <person name="Nagy L.G."/>
            <person name="Floudas D."/>
            <person name="Copeland A."/>
            <person name="Barry K.W."/>
            <person name="Cichocki N."/>
            <person name="Veneault-Fourrey C."/>
            <person name="LaButti K."/>
            <person name="Lindquist E.A."/>
            <person name="Lipzen A."/>
            <person name="Lundell T."/>
            <person name="Morin E."/>
            <person name="Murat C."/>
            <person name="Riley R."/>
            <person name="Ohm R."/>
            <person name="Sun H."/>
            <person name="Tunlid A."/>
            <person name="Henrissat B."/>
            <person name="Grigoriev I.V."/>
            <person name="Hibbett D.S."/>
            <person name="Martin F."/>
        </authorList>
    </citation>
    <scope>NUCLEOTIDE SEQUENCE [LARGE SCALE GENOMIC DNA]</scope>
    <source>
        <strain evidence="1 2">FD-317 M1</strain>
    </source>
</reference>
<evidence type="ECO:0000313" key="2">
    <source>
        <dbReference type="Proteomes" id="UP000053593"/>
    </source>
</evidence>
<dbReference type="AlphaFoldDB" id="A0A0D0B0S7"/>
<protein>
    <submittedName>
        <fullName evidence="1">Uncharacterized protein</fullName>
    </submittedName>
</protein>
<name>A0A0D0B0S7_9AGAR</name>
<organism evidence="1 2">
    <name type="scientific">Collybiopsis luxurians FD-317 M1</name>
    <dbReference type="NCBI Taxonomy" id="944289"/>
    <lineage>
        <taxon>Eukaryota</taxon>
        <taxon>Fungi</taxon>
        <taxon>Dikarya</taxon>
        <taxon>Basidiomycota</taxon>
        <taxon>Agaricomycotina</taxon>
        <taxon>Agaricomycetes</taxon>
        <taxon>Agaricomycetidae</taxon>
        <taxon>Agaricales</taxon>
        <taxon>Marasmiineae</taxon>
        <taxon>Omphalotaceae</taxon>
        <taxon>Collybiopsis</taxon>
        <taxon>Collybiopsis luxurians</taxon>
    </lineage>
</organism>
<evidence type="ECO:0000313" key="1">
    <source>
        <dbReference type="EMBL" id="KIK56675.1"/>
    </source>
</evidence>
<dbReference type="HOGENOM" id="CLU_2333829_0_0_1"/>
<proteinExistence type="predicted"/>
<dbReference type="EMBL" id="KN834796">
    <property type="protein sequence ID" value="KIK56675.1"/>
    <property type="molecule type" value="Genomic_DNA"/>
</dbReference>
<accession>A0A0D0B0S7</accession>
<keyword evidence="2" id="KW-1185">Reference proteome</keyword>
<dbReference type="Proteomes" id="UP000053593">
    <property type="component" value="Unassembled WGS sequence"/>
</dbReference>